<dbReference type="RefSeq" id="WP_138857534.1">
    <property type="nucleotide sequence ID" value="NZ_CP040709.1"/>
</dbReference>
<reference evidence="1 2" key="1">
    <citation type="submission" date="2020-08" db="EMBL/GenBank/DDBJ databases">
        <title>Genomic Encyclopedia of Type Strains, Phase IV (KMG-IV): sequencing the most valuable type-strain genomes for metagenomic binning, comparative biology and taxonomic classification.</title>
        <authorList>
            <person name="Goeker M."/>
        </authorList>
    </citation>
    <scope>NUCLEOTIDE SEQUENCE [LARGE SCALE GENOMIC DNA]</scope>
    <source>
        <strain evidence="1 2">DSM 23958</strain>
    </source>
</reference>
<sequence length="165" mass="18014">MTSPNRLQRALASFNGLPGPLRRVGRNLVLRRAVPLTGTAGLDFQELTTEQAVVHISNCRKVQNHIGGVHAAAMALVAESATGMVVGMNVRDDCLPLCKTMKVKFKRRAQGSLTATASLEPQQRQLMRETDKGEVIVAVQVTDEAGEQPIECEFVWAWVPKKPQA</sequence>
<dbReference type="InterPro" id="IPR029069">
    <property type="entry name" value="HotDog_dom_sf"/>
</dbReference>
<dbReference type="Gene3D" id="3.10.129.10">
    <property type="entry name" value="Hotdog Thioesterase"/>
    <property type="match status" value="1"/>
</dbReference>
<evidence type="ECO:0000313" key="1">
    <source>
        <dbReference type="EMBL" id="MBB5203408.1"/>
    </source>
</evidence>
<comment type="caution">
    <text evidence="1">The sequence shown here is derived from an EMBL/GenBank/DDBJ whole genome shotgun (WGS) entry which is preliminary data.</text>
</comment>
<dbReference type="OrthoDB" id="793353at2"/>
<dbReference type="EMBL" id="JACHHO010000001">
    <property type="protein sequence ID" value="MBB5203408.1"/>
    <property type="molecule type" value="Genomic_DNA"/>
</dbReference>
<name>A0A840S1W4_9BURK</name>
<proteinExistence type="predicted"/>
<dbReference type="Pfam" id="PF14539">
    <property type="entry name" value="DUF4442"/>
    <property type="match status" value="1"/>
</dbReference>
<evidence type="ECO:0000313" key="2">
    <source>
        <dbReference type="Proteomes" id="UP000554837"/>
    </source>
</evidence>
<dbReference type="AlphaFoldDB" id="A0A840S1W4"/>
<dbReference type="Proteomes" id="UP000554837">
    <property type="component" value="Unassembled WGS sequence"/>
</dbReference>
<gene>
    <name evidence="1" type="ORF">HNQ51_000701</name>
</gene>
<accession>A0A840S1W4</accession>
<protein>
    <submittedName>
        <fullName evidence="1">Acyl-coenzyme A thioesterase PaaI-like protein</fullName>
    </submittedName>
</protein>
<dbReference type="SUPFAM" id="SSF54637">
    <property type="entry name" value="Thioesterase/thiol ester dehydrase-isomerase"/>
    <property type="match status" value="1"/>
</dbReference>
<organism evidence="1 2">
    <name type="scientific">Inhella inkyongensis</name>
    <dbReference type="NCBI Taxonomy" id="392593"/>
    <lineage>
        <taxon>Bacteria</taxon>
        <taxon>Pseudomonadati</taxon>
        <taxon>Pseudomonadota</taxon>
        <taxon>Betaproteobacteria</taxon>
        <taxon>Burkholderiales</taxon>
        <taxon>Sphaerotilaceae</taxon>
        <taxon>Inhella</taxon>
    </lineage>
</organism>
<dbReference type="CDD" id="cd03443">
    <property type="entry name" value="PaaI_thioesterase"/>
    <property type="match status" value="1"/>
</dbReference>
<keyword evidence="2" id="KW-1185">Reference proteome</keyword>
<dbReference type="InterPro" id="IPR027961">
    <property type="entry name" value="DUF4442"/>
</dbReference>